<evidence type="ECO:0000313" key="8">
    <source>
        <dbReference type="EMBL" id="CAB3391667.1"/>
    </source>
</evidence>
<name>A0A6F9E2X4_9BACL</name>
<dbReference type="GO" id="GO:0005886">
    <property type="term" value="C:plasma membrane"/>
    <property type="evidence" value="ECO:0007669"/>
    <property type="project" value="UniProtKB-SubCell"/>
</dbReference>
<sequence length="416" mass="44420">MTESMWAATLLWAAILVYAVGASFDFGAGFWGWWESRRGMRQGAWVAERYVSPLWEVTNVFLVLIPVALVGFFPGAAYAYGILLLVPGSLILILLAVRGTFLVYGHTSEIHRRRTQVAAAWTGLLIPALLVLTLPVSQGLGVKGGGAGALWLDLPELLASPATHGFLVFGLTSELFLSALLLADLARVSGADSAFARYRRRALVLGPVMFIAAAGVWGLLPASQTWIHARLLQQWPWFAASFACFFGVGLLLGAYPTEGKTGGTGPAAGASAVFEDSAASGDSASSGASASFGASAIREEAPPARRRSSEMSSGSTAATTGWKAWRHPVRWAVVLAVLQYALAHWGYGLAHLPFLLAPSLTVEGAFAGPAMFRTLLVVLLVGLALFFPTFVWFWRLFMERPEPAPGDPETLDRPGV</sequence>
<dbReference type="EMBL" id="LR792683">
    <property type="protein sequence ID" value="CAB3391667.1"/>
    <property type="molecule type" value="Genomic_DNA"/>
</dbReference>
<evidence type="ECO:0000256" key="7">
    <source>
        <dbReference type="SAM" id="Phobius"/>
    </source>
</evidence>
<dbReference type="Proteomes" id="UP000502196">
    <property type="component" value="Chromosome"/>
</dbReference>
<evidence type="ECO:0000256" key="5">
    <source>
        <dbReference type="ARBA" id="ARBA00022989"/>
    </source>
</evidence>
<feature type="transmembrane region" description="Helical" evidence="7">
    <location>
        <begin position="79"/>
        <end position="105"/>
    </location>
</feature>
<feature type="transmembrane region" description="Helical" evidence="7">
    <location>
        <begin position="331"/>
        <end position="350"/>
    </location>
</feature>
<reference evidence="8 9" key="1">
    <citation type="submission" date="2020-04" db="EMBL/GenBank/DDBJ databases">
        <authorList>
            <person name="Hogendoorn C."/>
        </authorList>
    </citation>
    <scope>NUCLEOTIDE SEQUENCE [LARGE SCALE GENOMIC DNA]</scope>
    <source>
        <strain evidence="8">COOX1</strain>
    </source>
</reference>
<evidence type="ECO:0000256" key="3">
    <source>
        <dbReference type="ARBA" id="ARBA00022475"/>
    </source>
</evidence>
<evidence type="ECO:0000256" key="2">
    <source>
        <dbReference type="ARBA" id="ARBA00007543"/>
    </source>
</evidence>
<keyword evidence="4 7" id="KW-0812">Transmembrane</keyword>
<organism evidence="8 9">
    <name type="scientific">Kyrpidia spormannii</name>
    <dbReference type="NCBI Taxonomy" id="2055160"/>
    <lineage>
        <taxon>Bacteria</taxon>
        <taxon>Bacillati</taxon>
        <taxon>Bacillota</taxon>
        <taxon>Bacilli</taxon>
        <taxon>Bacillales</taxon>
        <taxon>Alicyclobacillaceae</taxon>
        <taxon>Kyrpidia</taxon>
    </lineage>
</organism>
<feature type="transmembrane region" description="Helical" evidence="7">
    <location>
        <begin position="157"/>
        <end position="182"/>
    </location>
</feature>
<comment type="subcellular location">
    <subcellularLocation>
        <location evidence="1">Cell membrane</location>
        <topology evidence="1">Multi-pass membrane protein</topology>
    </subcellularLocation>
</comment>
<proteinExistence type="inferred from homology"/>
<feature type="transmembrane region" description="Helical" evidence="7">
    <location>
        <begin position="6"/>
        <end position="33"/>
    </location>
</feature>
<dbReference type="AlphaFoldDB" id="A0A6F9E2X4"/>
<feature type="transmembrane region" description="Helical" evidence="7">
    <location>
        <begin position="370"/>
        <end position="394"/>
    </location>
</feature>
<protein>
    <recommendedName>
        <fullName evidence="10">Cytochrome d ubiquinol oxidase subunit II</fullName>
    </recommendedName>
</protein>
<keyword evidence="6 7" id="KW-0472">Membrane</keyword>
<gene>
    <name evidence="8" type="ORF">COOX1_1025</name>
</gene>
<evidence type="ECO:0008006" key="10">
    <source>
        <dbReference type="Google" id="ProtNLM"/>
    </source>
</evidence>
<evidence type="ECO:0000313" key="9">
    <source>
        <dbReference type="Proteomes" id="UP000502196"/>
    </source>
</evidence>
<keyword evidence="3" id="KW-1003">Cell membrane</keyword>
<evidence type="ECO:0000256" key="6">
    <source>
        <dbReference type="ARBA" id="ARBA00023136"/>
    </source>
</evidence>
<feature type="transmembrane region" description="Helical" evidence="7">
    <location>
        <begin position="202"/>
        <end position="220"/>
    </location>
</feature>
<dbReference type="RefSeq" id="WP_170085141.1">
    <property type="nucleotide sequence ID" value="NZ_CP047971.1"/>
</dbReference>
<dbReference type="InterPro" id="IPR003317">
    <property type="entry name" value="Cyt-d_oxidase_su2"/>
</dbReference>
<feature type="transmembrane region" description="Helical" evidence="7">
    <location>
        <begin position="235"/>
        <end position="255"/>
    </location>
</feature>
<accession>A0A6F9E2X4</accession>
<keyword evidence="5 7" id="KW-1133">Transmembrane helix</keyword>
<comment type="similarity">
    <text evidence="2">Belongs to the cytochrome ubiquinol oxidase subunit 2 family.</text>
</comment>
<evidence type="ECO:0000256" key="4">
    <source>
        <dbReference type="ARBA" id="ARBA00022692"/>
    </source>
</evidence>
<dbReference type="Pfam" id="PF02322">
    <property type="entry name" value="Cyt_bd_oxida_II"/>
    <property type="match status" value="1"/>
</dbReference>
<feature type="transmembrane region" description="Helical" evidence="7">
    <location>
        <begin position="117"/>
        <end position="137"/>
    </location>
</feature>
<feature type="transmembrane region" description="Helical" evidence="7">
    <location>
        <begin position="54"/>
        <end position="73"/>
    </location>
</feature>
<evidence type="ECO:0000256" key="1">
    <source>
        <dbReference type="ARBA" id="ARBA00004651"/>
    </source>
</evidence>